<keyword evidence="6" id="KW-1185">Reference proteome</keyword>
<proteinExistence type="inferred from homology"/>
<dbReference type="GO" id="GO:0016780">
    <property type="term" value="F:phosphotransferase activity, for other substituted phosphate groups"/>
    <property type="evidence" value="ECO:0007669"/>
    <property type="project" value="InterPro"/>
</dbReference>
<evidence type="ECO:0000259" key="4">
    <source>
        <dbReference type="Pfam" id="PF19365"/>
    </source>
</evidence>
<feature type="transmembrane region" description="Helical" evidence="3">
    <location>
        <begin position="501"/>
        <end position="527"/>
    </location>
</feature>
<comment type="caution">
    <text evidence="5">The sequence shown here is derived from an EMBL/GenBank/DDBJ whole genome shotgun (WGS) entry which is preliminary data.</text>
</comment>
<sequence length="598" mass="62366">MLGVIVTSGLELTAGPISEQLRAAGADKVVAVPDLAGLAGMASTSEESLLICSDDLVAHTAVLRHLATNPAGSTVALVVEVASGSRGERVREERGRLVPGEPNAAFAGALRVDPPELPDLMAAARGGVGVGLDSLPEALRRVGVTVFSQRVRQLVAARARDGVARAAAQATIAEIHPEEVELRLAVRERDDLVATYLVSSWSPRLTGWAARVGVGPNTVTAASVALVVAAALLFWAGGRPALVLGALLLYLGFVLDRVDGQLARYTRRFSPFGGWLDTMSDRVKEAVVYAGLAAGAHGDGWALAVGVLLLVAVRQQTDTWYLALHDEAAARATPRTGRLGRLSHRVQSDQGSPAYWLKQTALFPMGARWAVIAVCAALFDQQVALVAVLGCMGLSAAYTLVLRTARALSMRVPVFASADPTLYRDDGAAALVRRWAVQPLAVALLAVVGAGVALLVARSGGSDAVVAALVALVLVAALGAWHPHDGPLDWLVPAALRAAELLFVVALGVAYGVPLPVVYLLLAALALHHADFTTRLEKRIEGPPLHRLGLGWDGRVAVLVVGALAGAATAAFAMLGLYVVALVTVDAWRTWSYGAAGR</sequence>
<evidence type="ECO:0000256" key="1">
    <source>
        <dbReference type="ARBA" id="ARBA00022679"/>
    </source>
</evidence>
<feature type="transmembrane region" description="Helical" evidence="3">
    <location>
        <begin position="556"/>
        <end position="581"/>
    </location>
</feature>
<evidence type="ECO:0000256" key="3">
    <source>
        <dbReference type="SAM" id="Phobius"/>
    </source>
</evidence>
<organism evidence="5 6">
    <name type="scientific">Phytohabitans houttuyneae</name>
    <dbReference type="NCBI Taxonomy" id="1076126"/>
    <lineage>
        <taxon>Bacteria</taxon>
        <taxon>Bacillati</taxon>
        <taxon>Actinomycetota</taxon>
        <taxon>Actinomycetes</taxon>
        <taxon>Micromonosporales</taxon>
        <taxon>Micromonosporaceae</taxon>
    </lineage>
</organism>
<dbReference type="GO" id="GO:0008654">
    <property type="term" value="P:phospholipid biosynthetic process"/>
    <property type="evidence" value="ECO:0007669"/>
    <property type="project" value="InterPro"/>
</dbReference>
<dbReference type="RefSeq" id="WP_173056753.1">
    <property type="nucleotide sequence ID" value="NZ_BAABGO010000001.1"/>
</dbReference>
<evidence type="ECO:0000313" key="6">
    <source>
        <dbReference type="Proteomes" id="UP000482800"/>
    </source>
</evidence>
<feature type="transmembrane region" description="Helical" evidence="3">
    <location>
        <begin position="435"/>
        <end position="457"/>
    </location>
</feature>
<keyword evidence="3" id="KW-1133">Transmembrane helix</keyword>
<dbReference type="Pfam" id="PF01066">
    <property type="entry name" value="CDP-OH_P_transf"/>
    <property type="match status" value="1"/>
</dbReference>
<dbReference type="Pfam" id="PF19365">
    <property type="entry name" value="DUF5941"/>
    <property type="match status" value="1"/>
</dbReference>
<dbReference type="GO" id="GO:0016020">
    <property type="term" value="C:membrane"/>
    <property type="evidence" value="ECO:0007669"/>
    <property type="project" value="InterPro"/>
</dbReference>
<keyword evidence="1 2" id="KW-0808">Transferase</keyword>
<feature type="transmembrane region" description="Helical" evidence="3">
    <location>
        <begin position="286"/>
        <end position="313"/>
    </location>
</feature>
<feature type="transmembrane region" description="Helical" evidence="3">
    <location>
        <begin position="214"/>
        <end position="235"/>
    </location>
</feature>
<keyword evidence="3" id="KW-0472">Membrane</keyword>
<feature type="transmembrane region" description="Helical" evidence="3">
    <location>
        <begin position="386"/>
        <end position="405"/>
    </location>
</feature>
<keyword evidence="3" id="KW-0812">Transmembrane</keyword>
<feature type="transmembrane region" description="Helical" evidence="3">
    <location>
        <begin position="241"/>
        <end position="258"/>
    </location>
</feature>
<reference evidence="5 6" key="2">
    <citation type="submission" date="2020-03" db="EMBL/GenBank/DDBJ databases">
        <authorList>
            <person name="Ichikawa N."/>
            <person name="Kimura A."/>
            <person name="Kitahashi Y."/>
            <person name="Uohara A."/>
        </authorList>
    </citation>
    <scope>NUCLEOTIDE SEQUENCE [LARGE SCALE GENOMIC DNA]</scope>
    <source>
        <strain evidence="5 6">NBRC 108639</strain>
    </source>
</reference>
<gene>
    <name evidence="5" type="ORF">Phou_033220</name>
</gene>
<dbReference type="InterPro" id="IPR048254">
    <property type="entry name" value="CDP_ALCOHOL_P_TRANSF_CS"/>
</dbReference>
<dbReference type="Proteomes" id="UP000482800">
    <property type="component" value="Unassembled WGS sequence"/>
</dbReference>
<feature type="transmembrane region" description="Helical" evidence="3">
    <location>
        <begin position="464"/>
        <end position="481"/>
    </location>
</feature>
<accession>A0A6V8K1Y5</accession>
<dbReference type="Gene3D" id="1.20.120.1760">
    <property type="match status" value="1"/>
</dbReference>
<comment type="similarity">
    <text evidence="2">Belongs to the CDP-alcohol phosphatidyltransferase class-I family.</text>
</comment>
<dbReference type="PROSITE" id="PS00379">
    <property type="entry name" value="CDP_ALCOHOL_P_TRANSF"/>
    <property type="match status" value="1"/>
</dbReference>
<dbReference type="InterPro" id="IPR000462">
    <property type="entry name" value="CDP-OH_P_trans"/>
</dbReference>
<dbReference type="AlphaFoldDB" id="A0A6V8K1Y5"/>
<dbReference type="InterPro" id="IPR043130">
    <property type="entry name" value="CDP-OH_PTrfase_TM_dom"/>
</dbReference>
<evidence type="ECO:0000313" key="5">
    <source>
        <dbReference type="EMBL" id="GFJ79142.1"/>
    </source>
</evidence>
<evidence type="ECO:0000256" key="2">
    <source>
        <dbReference type="RuleBase" id="RU003750"/>
    </source>
</evidence>
<reference evidence="5 6" key="1">
    <citation type="submission" date="2020-03" db="EMBL/GenBank/DDBJ databases">
        <title>Whole genome shotgun sequence of Phytohabitans houttuyneae NBRC 108639.</title>
        <authorList>
            <person name="Komaki H."/>
            <person name="Tamura T."/>
        </authorList>
    </citation>
    <scope>NUCLEOTIDE SEQUENCE [LARGE SCALE GENOMIC DNA]</scope>
    <source>
        <strain evidence="5 6">NBRC 108639</strain>
    </source>
</reference>
<feature type="domain" description="DUF5941" evidence="4">
    <location>
        <begin position="436"/>
        <end position="593"/>
    </location>
</feature>
<protein>
    <recommendedName>
        <fullName evidence="4">DUF5941 domain-containing protein</fullName>
    </recommendedName>
</protein>
<dbReference type="InterPro" id="IPR045985">
    <property type="entry name" value="DUF5941"/>
</dbReference>
<dbReference type="EMBL" id="BLPF01000001">
    <property type="protein sequence ID" value="GFJ79142.1"/>
    <property type="molecule type" value="Genomic_DNA"/>
</dbReference>
<name>A0A6V8K1Y5_9ACTN</name>